<dbReference type="PROSITE" id="PS00825">
    <property type="entry name" value="EF1BD_2"/>
    <property type="match status" value="1"/>
</dbReference>
<dbReference type="InParanoid" id="F6VIA9"/>
<dbReference type="GO" id="GO:0005085">
    <property type="term" value="F:guanyl-nucleotide exchange factor activity"/>
    <property type="evidence" value="ECO:0000318"/>
    <property type="project" value="GO_Central"/>
</dbReference>
<dbReference type="InterPro" id="IPR049720">
    <property type="entry name" value="EF1B_bsu/dsu"/>
</dbReference>
<dbReference type="HOGENOM" id="CLU_050172_0_2_1"/>
<dbReference type="InterPro" id="IPR018940">
    <property type="entry name" value="EF-1_beta_acid_region_euk"/>
</dbReference>
<dbReference type="STRING" id="7719.ENSCINP00000023206"/>
<dbReference type="AlphaFoldDB" id="F6VIA9"/>
<evidence type="ECO:0000256" key="7">
    <source>
        <dbReference type="RuleBase" id="RU003791"/>
    </source>
</evidence>
<dbReference type="InterPro" id="IPR014717">
    <property type="entry name" value="Transl_elong_EF1B/ribsomal_bS6"/>
</dbReference>
<keyword evidence="12" id="KW-1185">Reference proteome</keyword>
<dbReference type="GO" id="GO:0006414">
    <property type="term" value="P:translational elongation"/>
    <property type="evidence" value="ECO:0000318"/>
    <property type="project" value="GO_Central"/>
</dbReference>
<protein>
    <recommendedName>
        <fullName evidence="2">Elongation factor 1-beta</fullName>
    </recommendedName>
</protein>
<evidence type="ECO:0000256" key="6">
    <source>
        <dbReference type="ARBA" id="ARBA00093529"/>
    </source>
</evidence>
<dbReference type="Gene3D" id="1.20.1050.130">
    <property type="match status" value="1"/>
</dbReference>
<dbReference type="KEGG" id="cin:100176941"/>
<dbReference type="Gene3D" id="3.30.70.60">
    <property type="match status" value="1"/>
</dbReference>
<evidence type="ECO:0000313" key="11">
    <source>
        <dbReference type="Ensembl" id="ENSCINP00000023206.2"/>
    </source>
</evidence>
<dbReference type="SMART" id="SM01182">
    <property type="entry name" value="EF-1_beta_acid"/>
    <property type="match status" value="1"/>
</dbReference>
<dbReference type="PANTHER" id="PTHR11595">
    <property type="entry name" value="EF-HAND AND COILED-COIL DOMAIN-CONTAINING FAMILY MEMBER"/>
    <property type="match status" value="1"/>
</dbReference>
<dbReference type="GO" id="GO:0003746">
    <property type="term" value="F:translation elongation factor activity"/>
    <property type="evidence" value="ECO:0007669"/>
    <property type="project" value="UniProtKB-KW"/>
</dbReference>
<evidence type="ECO:0000256" key="1">
    <source>
        <dbReference type="ARBA" id="ARBA00007411"/>
    </source>
</evidence>
<feature type="compositionally biased region" description="Acidic residues" evidence="8">
    <location>
        <begin position="92"/>
        <end position="113"/>
    </location>
</feature>
<dbReference type="SUPFAM" id="SSF54984">
    <property type="entry name" value="eEF-1beta-like"/>
    <property type="match status" value="1"/>
</dbReference>
<reference evidence="12" key="1">
    <citation type="journal article" date="2002" name="Science">
        <title>The draft genome of Ciona intestinalis: insights into chordate and vertebrate origins.</title>
        <authorList>
            <person name="Dehal P."/>
            <person name="Satou Y."/>
            <person name="Campbell R.K."/>
            <person name="Chapman J."/>
            <person name="Degnan B."/>
            <person name="De Tomaso A."/>
            <person name="Davidson B."/>
            <person name="Di Gregorio A."/>
            <person name="Gelpke M."/>
            <person name="Goodstein D.M."/>
            <person name="Harafuji N."/>
            <person name="Hastings K.E."/>
            <person name="Ho I."/>
            <person name="Hotta K."/>
            <person name="Huang W."/>
            <person name="Kawashima T."/>
            <person name="Lemaire P."/>
            <person name="Martinez D."/>
            <person name="Meinertzhagen I.A."/>
            <person name="Necula S."/>
            <person name="Nonaka M."/>
            <person name="Putnam N."/>
            <person name="Rash S."/>
            <person name="Saiga H."/>
            <person name="Satake M."/>
            <person name="Terry A."/>
            <person name="Yamada L."/>
            <person name="Wang H.G."/>
            <person name="Awazu S."/>
            <person name="Azumi K."/>
            <person name="Boore J."/>
            <person name="Branno M."/>
            <person name="Chin-Bow S."/>
            <person name="DeSantis R."/>
            <person name="Doyle S."/>
            <person name="Francino P."/>
            <person name="Keys D.N."/>
            <person name="Haga S."/>
            <person name="Hayashi H."/>
            <person name="Hino K."/>
            <person name="Imai K.S."/>
            <person name="Inaba K."/>
            <person name="Kano S."/>
            <person name="Kobayashi K."/>
            <person name="Kobayashi M."/>
            <person name="Lee B.I."/>
            <person name="Makabe K.W."/>
            <person name="Manohar C."/>
            <person name="Matassi G."/>
            <person name="Medina M."/>
            <person name="Mochizuki Y."/>
            <person name="Mount S."/>
            <person name="Morishita T."/>
            <person name="Miura S."/>
            <person name="Nakayama A."/>
            <person name="Nishizaka S."/>
            <person name="Nomoto H."/>
            <person name="Ohta F."/>
            <person name="Oishi K."/>
            <person name="Rigoutsos I."/>
            <person name="Sano M."/>
            <person name="Sasaki A."/>
            <person name="Sasakura Y."/>
            <person name="Shoguchi E."/>
            <person name="Shin-i T."/>
            <person name="Spagnuolo A."/>
            <person name="Stainier D."/>
            <person name="Suzuki M.M."/>
            <person name="Tassy O."/>
            <person name="Takatori N."/>
            <person name="Tokuoka M."/>
            <person name="Yagi K."/>
            <person name="Yoshizaki F."/>
            <person name="Wada S."/>
            <person name="Zhang C."/>
            <person name="Hyatt P.D."/>
            <person name="Larimer F."/>
            <person name="Detter C."/>
            <person name="Doggett N."/>
            <person name="Glavina T."/>
            <person name="Hawkins T."/>
            <person name="Richardson P."/>
            <person name="Lucas S."/>
            <person name="Kohara Y."/>
            <person name="Levine M."/>
            <person name="Satoh N."/>
            <person name="Rokhsar D.S."/>
        </authorList>
    </citation>
    <scope>NUCLEOTIDE SEQUENCE [LARGE SCALE GENOMIC DNA]</scope>
</reference>
<dbReference type="GO" id="GO:0005829">
    <property type="term" value="C:cytosol"/>
    <property type="evidence" value="ECO:0000318"/>
    <property type="project" value="GO_Central"/>
</dbReference>
<dbReference type="Proteomes" id="UP000008144">
    <property type="component" value="Chromosome 3"/>
</dbReference>
<evidence type="ECO:0000259" key="9">
    <source>
        <dbReference type="SMART" id="SM00888"/>
    </source>
</evidence>
<feature type="domain" description="Translation elongation factor EF1B beta/delta subunit guanine nucleotide exchange" evidence="9">
    <location>
        <begin position="139"/>
        <end position="225"/>
    </location>
</feature>
<reference evidence="11" key="4">
    <citation type="submission" date="2025-09" db="UniProtKB">
        <authorList>
            <consortium name="Ensembl"/>
        </authorList>
    </citation>
    <scope>IDENTIFICATION</scope>
</reference>
<dbReference type="PANTHER" id="PTHR11595:SF21">
    <property type="entry name" value="ELONGATION FACTOR 1-BETA"/>
    <property type="match status" value="1"/>
</dbReference>
<feature type="region of interest" description="Disordered" evidence="8">
    <location>
        <begin position="85"/>
        <end position="116"/>
    </location>
</feature>
<dbReference type="OMA" id="YRWYKHI"/>
<evidence type="ECO:0000256" key="8">
    <source>
        <dbReference type="SAM" id="MobiDB-lite"/>
    </source>
</evidence>
<accession>F6VIA9</accession>
<dbReference type="InterPro" id="IPR036219">
    <property type="entry name" value="eEF-1beta-like_sf"/>
</dbReference>
<evidence type="ECO:0000256" key="5">
    <source>
        <dbReference type="ARBA" id="ARBA00093309"/>
    </source>
</evidence>
<feature type="domain" description="Elongation factor 1 beta central acidic region eukaryote" evidence="10">
    <location>
        <begin position="103"/>
        <end position="130"/>
    </location>
</feature>
<comment type="subunit">
    <text evidence="6">EF-1 is composed of 4 subunits: alpha, beta (alpha subunit of the eEF1B subcomplex), delta (beta subunit of the eEF1B subcomplex), and gamma (gamma subunit of the eEF1B subcomplex). Interacts with elongation factor EEF1A1.</text>
</comment>
<comment type="function">
    <text evidence="5">Catalytic subunit of the guanine nucleotide exchange factor (GEF) (eEF1B subcomplex) of the eukaryotic elongation factor 1 complex (eEF1). Stimulates the exchange of GDP for GTP on elongation factor 1A (eEF1A), probably by displacing GDP from the nucleotide binding pocket in eEF1A.</text>
</comment>
<sequence length="225" mass="24412">MGFGNLKTDAGLTALNNYLADKSYIEGYVPSQVDVVVFAAISAAPASKFCHALRWYNHMKSYQCKFASLPGVKKALEQCGPSAVTNGTAAAESDEDSDDDVDLFGSDEEEESEADKKIREDRLAAYAAKKSKKPALIAKSNIILDVKPWGDDTDMAAVEKCVRDIEADGLLWGASKLVAIGYGIKKLQISCVVEDDKISTDFLDEEITKNEDLVQSVDIAAFNKV</sequence>
<dbReference type="InterPro" id="IPR014038">
    <property type="entry name" value="EF1B_bsu/dsu_GNE"/>
</dbReference>
<proteinExistence type="inferred from homology"/>
<accession>A0A1W2W839</accession>
<gene>
    <name evidence="11" type="primary">LOC100176941</name>
</gene>
<keyword evidence="4 7" id="KW-0648">Protein biosynthesis</keyword>
<evidence type="ECO:0000259" key="10">
    <source>
        <dbReference type="SMART" id="SM01182"/>
    </source>
</evidence>
<evidence type="ECO:0000256" key="4">
    <source>
        <dbReference type="ARBA" id="ARBA00022917"/>
    </source>
</evidence>
<dbReference type="InterPro" id="IPR036282">
    <property type="entry name" value="Glutathione-S-Trfase_C_sf"/>
</dbReference>
<comment type="similarity">
    <text evidence="1 7">Belongs to the EF-1-beta/EF-1-delta family.</text>
</comment>
<reference evidence="11" key="3">
    <citation type="submission" date="2025-08" db="UniProtKB">
        <authorList>
            <consortium name="Ensembl"/>
        </authorList>
    </citation>
    <scope>IDENTIFICATION</scope>
</reference>
<dbReference type="FunFam" id="1.20.1050.130:FF:000001">
    <property type="entry name" value="Putative Elongation factor 1-beta"/>
    <property type="match status" value="1"/>
</dbReference>
<evidence type="ECO:0000313" key="12">
    <source>
        <dbReference type="Proteomes" id="UP000008144"/>
    </source>
</evidence>
<dbReference type="CDD" id="cd10308">
    <property type="entry name" value="GST_C_eEF1b_like"/>
    <property type="match status" value="1"/>
</dbReference>
<dbReference type="EMBL" id="EAAA01001773">
    <property type="status" value="NOT_ANNOTATED_CDS"/>
    <property type="molecule type" value="Genomic_DNA"/>
</dbReference>
<dbReference type="Ensembl" id="ENSCINT00000023452.2">
    <property type="protein sequence ID" value="ENSCINP00000023206.2"/>
    <property type="gene ID" value="ENSCING00000012434.2"/>
</dbReference>
<name>F6VIA9_CIOIN</name>
<dbReference type="InterPro" id="IPR001326">
    <property type="entry name" value="Transl_elong_EF1B_B/D_CS"/>
</dbReference>
<dbReference type="Pfam" id="PF00736">
    <property type="entry name" value="EF1_GNE"/>
    <property type="match status" value="1"/>
</dbReference>
<dbReference type="GO" id="GO:0005853">
    <property type="term" value="C:eukaryotic translation elongation factor 1 complex"/>
    <property type="evidence" value="ECO:0007669"/>
    <property type="project" value="InterPro"/>
</dbReference>
<evidence type="ECO:0000256" key="2">
    <source>
        <dbReference type="ARBA" id="ARBA00017600"/>
    </source>
</evidence>
<reference evidence="11" key="2">
    <citation type="journal article" date="2008" name="Genome Biol.">
        <title>Improved genome assembly and evidence-based global gene model set for the chordate Ciona intestinalis: new insight into intron and operon populations.</title>
        <authorList>
            <person name="Satou Y."/>
            <person name="Mineta K."/>
            <person name="Ogasawara M."/>
            <person name="Sasakura Y."/>
            <person name="Shoguchi E."/>
            <person name="Ueno K."/>
            <person name="Yamada L."/>
            <person name="Matsumoto J."/>
            <person name="Wasserscheid J."/>
            <person name="Dewar K."/>
            <person name="Wiley G.B."/>
            <person name="Macmil S.L."/>
            <person name="Roe B.A."/>
            <person name="Zeller R.W."/>
            <person name="Hastings K.E."/>
            <person name="Lemaire P."/>
            <person name="Lindquist E."/>
            <person name="Endo T."/>
            <person name="Hotta K."/>
            <person name="Inaba K."/>
        </authorList>
    </citation>
    <scope>NUCLEOTIDE SEQUENCE [LARGE SCALE GENOMIC DNA]</scope>
    <source>
        <strain evidence="11">wild type</strain>
    </source>
</reference>
<dbReference type="FunFam" id="3.30.70.60:FF:000001">
    <property type="entry name" value="Elongation factor 1-beta 1 like"/>
    <property type="match status" value="1"/>
</dbReference>
<dbReference type="Pfam" id="PF10587">
    <property type="entry name" value="EF-1_beta_acid"/>
    <property type="match status" value="1"/>
</dbReference>
<dbReference type="SUPFAM" id="SSF47616">
    <property type="entry name" value="GST C-terminal domain-like"/>
    <property type="match status" value="1"/>
</dbReference>
<dbReference type="GeneID" id="100176941"/>
<dbReference type="FunCoup" id="F6VIA9">
    <property type="interactions" value="721"/>
</dbReference>
<organism evidence="11 12">
    <name type="scientific">Ciona intestinalis</name>
    <name type="common">Transparent sea squirt</name>
    <name type="synonym">Ascidia intestinalis</name>
    <dbReference type="NCBI Taxonomy" id="7719"/>
    <lineage>
        <taxon>Eukaryota</taxon>
        <taxon>Metazoa</taxon>
        <taxon>Chordata</taxon>
        <taxon>Tunicata</taxon>
        <taxon>Ascidiacea</taxon>
        <taxon>Phlebobranchia</taxon>
        <taxon>Cionidae</taxon>
        <taxon>Ciona</taxon>
    </lineage>
</organism>
<dbReference type="RefSeq" id="XP_002122818.1">
    <property type="nucleotide sequence ID" value="XM_002122782.5"/>
</dbReference>
<dbReference type="SMART" id="SM00888">
    <property type="entry name" value="EF1_GNE"/>
    <property type="match status" value="1"/>
</dbReference>
<dbReference type="OrthoDB" id="331763at2759"/>
<dbReference type="GeneTree" id="ENSGT00950000183014"/>
<evidence type="ECO:0000256" key="3">
    <source>
        <dbReference type="ARBA" id="ARBA00022768"/>
    </source>
</evidence>
<keyword evidence="3 7" id="KW-0251">Elongation factor</keyword>
<dbReference type="CDD" id="cd00292">
    <property type="entry name" value="EF1B"/>
    <property type="match status" value="1"/>
</dbReference>